<dbReference type="NCBIfam" id="NF033547">
    <property type="entry name" value="transpos_IS1595"/>
    <property type="match status" value="1"/>
</dbReference>
<dbReference type="PANTHER" id="PTHR47163">
    <property type="entry name" value="DDE_TNP_IS1595 DOMAIN-CONTAINING PROTEIN"/>
    <property type="match status" value="1"/>
</dbReference>
<dbReference type="PANTHER" id="PTHR47163:SF2">
    <property type="entry name" value="SI:DKEY-17M8.2"/>
    <property type="match status" value="1"/>
</dbReference>
<proteinExistence type="predicted"/>
<organism evidence="2 3">
    <name type="scientific">Acropora cervicornis</name>
    <name type="common">Staghorn coral</name>
    <dbReference type="NCBI Taxonomy" id="6130"/>
    <lineage>
        <taxon>Eukaryota</taxon>
        <taxon>Metazoa</taxon>
        <taxon>Cnidaria</taxon>
        <taxon>Anthozoa</taxon>
        <taxon>Hexacorallia</taxon>
        <taxon>Scleractinia</taxon>
        <taxon>Astrocoeniina</taxon>
        <taxon>Acroporidae</taxon>
        <taxon>Acropora</taxon>
    </lineage>
</organism>
<reference evidence="2" key="2">
    <citation type="journal article" date="2023" name="Science">
        <title>Genomic signatures of disease resistance in endangered staghorn corals.</title>
        <authorList>
            <person name="Vollmer S.V."/>
            <person name="Selwyn J.D."/>
            <person name="Despard B.A."/>
            <person name="Roesel C.L."/>
        </authorList>
    </citation>
    <scope>NUCLEOTIDE SEQUENCE</scope>
    <source>
        <strain evidence="2">K2</strain>
    </source>
</reference>
<dbReference type="InterPro" id="IPR053164">
    <property type="entry name" value="IS1016-like_transposase"/>
</dbReference>
<sequence length="307" mass="34912">MNLNDLIALGQGPRSVLIQWLQRRDLLANPLNCAPCNQGMELIERNDTHVDGFQWRCGGCSKKRSLRTNTFFAEFSKVSLSTLILAIFYFTQDDPQQRITRALEINASLVSKIVTRLQDVCSIDIMSRPFIPFGSPGTAVKCDESKFNHKAKYHRGRRAARDAWVFGIVSLEQSPAKGYFQVVDRRDAATLLPIIQRCLLPGTEVHTDDWAAYTRLAALPNVAAHQVVVHAHNFVDPRTSVHTQEAESAWSQLKLGRNRRKGIRREDLQSYLDEKMWRQWRGGSYDNVTDNFLAILPLQYQTATPVD</sequence>
<feature type="domain" description="ISXO2-like transposase" evidence="1">
    <location>
        <begin position="132"/>
        <end position="280"/>
    </location>
</feature>
<gene>
    <name evidence="2" type="ORF">P5673_016658</name>
</gene>
<dbReference type="Proteomes" id="UP001249851">
    <property type="component" value="Unassembled WGS sequence"/>
</dbReference>
<dbReference type="EMBL" id="JARQWQ010000035">
    <property type="protein sequence ID" value="KAK2560846.1"/>
    <property type="molecule type" value="Genomic_DNA"/>
</dbReference>
<evidence type="ECO:0000259" key="1">
    <source>
        <dbReference type="SMART" id="SM01126"/>
    </source>
</evidence>
<name>A0AAD9QGE8_ACRCE</name>
<dbReference type="Pfam" id="PF12762">
    <property type="entry name" value="DDE_Tnp_IS1595"/>
    <property type="match status" value="1"/>
</dbReference>
<dbReference type="SMART" id="SM01126">
    <property type="entry name" value="DDE_Tnp_IS1595"/>
    <property type="match status" value="1"/>
</dbReference>
<dbReference type="InterPro" id="IPR024445">
    <property type="entry name" value="Tnp_ISXO2-like"/>
</dbReference>
<evidence type="ECO:0000313" key="2">
    <source>
        <dbReference type="EMBL" id="KAK2560846.1"/>
    </source>
</evidence>
<keyword evidence="3" id="KW-1185">Reference proteome</keyword>
<reference evidence="2" key="1">
    <citation type="journal article" date="2023" name="G3 (Bethesda)">
        <title>Whole genome assembly and annotation of the endangered Caribbean coral Acropora cervicornis.</title>
        <authorList>
            <person name="Selwyn J.D."/>
            <person name="Vollmer S.V."/>
        </authorList>
    </citation>
    <scope>NUCLEOTIDE SEQUENCE</scope>
    <source>
        <strain evidence="2">K2</strain>
    </source>
</reference>
<dbReference type="AlphaFoldDB" id="A0AAD9QGE8"/>
<accession>A0AAD9QGE8</accession>
<protein>
    <recommendedName>
        <fullName evidence="1">ISXO2-like transposase domain-containing protein</fullName>
    </recommendedName>
</protein>
<comment type="caution">
    <text evidence="2">The sequence shown here is derived from an EMBL/GenBank/DDBJ whole genome shotgun (WGS) entry which is preliminary data.</text>
</comment>
<evidence type="ECO:0000313" key="3">
    <source>
        <dbReference type="Proteomes" id="UP001249851"/>
    </source>
</evidence>